<evidence type="ECO:0000313" key="3">
    <source>
        <dbReference type="Proteomes" id="UP000186922"/>
    </source>
</evidence>
<protein>
    <submittedName>
        <fullName evidence="2">Uncharacterized protein</fullName>
    </submittedName>
</protein>
<sequence length="113" mass="12566">MKREEDAKAVQQAEDEHPNSADEGLLPLGRYSFHGLYSHDNGSILTRDPDSSPLLPVLLSLPPHTLALLLPSLASILHKLYESIDRQDSSQHYSEIQMMKHTGLLRGAARRGN</sequence>
<name>A0A1D1VJI0_RAMVA</name>
<dbReference type="Proteomes" id="UP000186922">
    <property type="component" value="Unassembled WGS sequence"/>
</dbReference>
<evidence type="ECO:0000313" key="2">
    <source>
        <dbReference type="EMBL" id="GAV01091.1"/>
    </source>
</evidence>
<organism evidence="2 3">
    <name type="scientific">Ramazzottius varieornatus</name>
    <name type="common">Water bear</name>
    <name type="synonym">Tardigrade</name>
    <dbReference type="NCBI Taxonomy" id="947166"/>
    <lineage>
        <taxon>Eukaryota</taxon>
        <taxon>Metazoa</taxon>
        <taxon>Ecdysozoa</taxon>
        <taxon>Tardigrada</taxon>
        <taxon>Eutardigrada</taxon>
        <taxon>Parachela</taxon>
        <taxon>Hypsibioidea</taxon>
        <taxon>Ramazzottiidae</taxon>
        <taxon>Ramazzottius</taxon>
    </lineage>
</organism>
<gene>
    <name evidence="2" type="primary">RvY_11858-1</name>
    <name evidence="2" type="synonym">RvY_11858.1</name>
    <name evidence="2" type="ORF">RvY_11858</name>
</gene>
<evidence type="ECO:0000256" key="1">
    <source>
        <dbReference type="SAM" id="MobiDB-lite"/>
    </source>
</evidence>
<feature type="region of interest" description="Disordered" evidence="1">
    <location>
        <begin position="1"/>
        <end position="26"/>
    </location>
</feature>
<comment type="caution">
    <text evidence="2">The sequence shown here is derived from an EMBL/GenBank/DDBJ whole genome shotgun (WGS) entry which is preliminary data.</text>
</comment>
<dbReference type="EMBL" id="BDGG01000007">
    <property type="protein sequence ID" value="GAV01091.1"/>
    <property type="molecule type" value="Genomic_DNA"/>
</dbReference>
<accession>A0A1D1VJI0</accession>
<reference evidence="2 3" key="1">
    <citation type="journal article" date="2016" name="Nat. Commun.">
        <title>Extremotolerant tardigrade genome and improved radiotolerance of human cultured cells by tardigrade-unique protein.</title>
        <authorList>
            <person name="Hashimoto T."/>
            <person name="Horikawa D.D."/>
            <person name="Saito Y."/>
            <person name="Kuwahara H."/>
            <person name="Kozuka-Hata H."/>
            <person name="Shin-I T."/>
            <person name="Minakuchi Y."/>
            <person name="Ohishi K."/>
            <person name="Motoyama A."/>
            <person name="Aizu T."/>
            <person name="Enomoto A."/>
            <person name="Kondo K."/>
            <person name="Tanaka S."/>
            <person name="Hara Y."/>
            <person name="Koshikawa S."/>
            <person name="Sagara H."/>
            <person name="Miura T."/>
            <person name="Yokobori S."/>
            <person name="Miyagawa K."/>
            <person name="Suzuki Y."/>
            <person name="Kubo T."/>
            <person name="Oyama M."/>
            <person name="Kohara Y."/>
            <person name="Fujiyama A."/>
            <person name="Arakawa K."/>
            <person name="Katayama T."/>
            <person name="Toyoda A."/>
            <person name="Kunieda T."/>
        </authorList>
    </citation>
    <scope>NUCLEOTIDE SEQUENCE [LARGE SCALE GENOMIC DNA]</scope>
    <source>
        <strain evidence="2 3">YOKOZUNA-1</strain>
    </source>
</reference>
<dbReference type="AlphaFoldDB" id="A0A1D1VJI0"/>
<proteinExistence type="predicted"/>
<keyword evidence="3" id="KW-1185">Reference proteome</keyword>
<feature type="compositionally biased region" description="Basic and acidic residues" evidence="1">
    <location>
        <begin position="1"/>
        <end position="20"/>
    </location>
</feature>